<keyword evidence="5 6" id="KW-0539">Nucleus</keyword>
<feature type="domain" description="OVATE" evidence="8">
    <location>
        <begin position="384"/>
        <end position="444"/>
    </location>
</feature>
<evidence type="ECO:0000259" key="8">
    <source>
        <dbReference type="PROSITE" id="PS51754"/>
    </source>
</evidence>
<feature type="region of interest" description="Disordered" evidence="7">
    <location>
        <begin position="66"/>
        <end position="90"/>
    </location>
</feature>
<dbReference type="Pfam" id="PF04844">
    <property type="entry name" value="Ovate"/>
    <property type="match status" value="2"/>
</dbReference>
<comment type="function">
    <text evidence="6">Transcriptional repressor that regulates multiple aspects of plant growth and development.</text>
</comment>
<gene>
    <name evidence="9" type="ORF">DVH24_013623</name>
</gene>
<evidence type="ECO:0000313" key="9">
    <source>
        <dbReference type="EMBL" id="RXH93047.1"/>
    </source>
</evidence>
<dbReference type="PROSITE" id="PS51754">
    <property type="entry name" value="OVATE"/>
    <property type="match status" value="2"/>
</dbReference>
<name>A0A498JDZ6_MALDO</name>
<dbReference type="AlphaFoldDB" id="A0A498JDZ6"/>
<reference evidence="9 10" key="1">
    <citation type="submission" date="2018-10" db="EMBL/GenBank/DDBJ databases">
        <title>A high-quality apple genome assembly.</title>
        <authorList>
            <person name="Hu J."/>
        </authorList>
    </citation>
    <scope>NUCLEOTIDE SEQUENCE [LARGE SCALE GENOMIC DNA]</scope>
    <source>
        <strain evidence="10">cv. HFTH1</strain>
        <tissue evidence="9">Young leaf</tissue>
    </source>
</reference>
<dbReference type="PANTHER" id="PTHR33057">
    <property type="entry name" value="TRANSCRIPTION REPRESSOR OFP7-RELATED"/>
    <property type="match status" value="1"/>
</dbReference>
<proteinExistence type="predicted"/>
<dbReference type="GO" id="GO:0045892">
    <property type="term" value="P:negative regulation of DNA-templated transcription"/>
    <property type="evidence" value="ECO:0007669"/>
    <property type="project" value="UniProtKB-UniRule"/>
</dbReference>
<evidence type="ECO:0000256" key="7">
    <source>
        <dbReference type="SAM" id="MobiDB-lite"/>
    </source>
</evidence>
<dbReference type="EMBL" id="RDQH01000333">
    <property type="protein sequence ID" value="RXH93047.1"/>
    <property type="molecule type" value="Genomic_DNA"/>
</dbReference>
<dbReference type="InterPro" id="IPR038933">
    <property type="entry name" value="Ovate"/>
</dbReference>
<accession>A0A498JDZ6</accession>
<organism evidence="9 10">
    <name type="scientific">Malus domestica</name>
    <name type="common">Apple</name>
    <name type="synonym">Pyrus malus</name>
    <dbReference type="NCBI Taxonomy" id="3750"/>
    <lineage>
        <taxon>Eukaryota</taxon>
        <taxon>Viridiplantae</taxon>
        <taxon>Streptophyta</taxon>
        <taxon>Embryophyta</taxon>
        <taxon>Tracheophyta</taxon>
        <taxon>Spermatophyta</taxon>
        <taxon>Magnoliopsida</taxon>
        <taxon>eudicotyledons</taxon>
        <taxon>Gunneridae</taxon>
        <taxon>Pentapetalae</taxon>
        <taxon>rosids</taxon>
        <taxon>fabids</taxon>
        <taxon>Rosales</taxon>
        <taxon>Rosaceae</taxon>
        <taxon>Amygdaloideae</taxon>
        <taxon>Maleae</taxon>
        <taxon>Malus</taxon>
    </lineage>
</organism>
<comment type="caution">
    <text evidence="9">The sequence shown here is derived from an EMBL/GenBank/DDBJ whole genome shotgun (WGS) entry which is preliminary data.</text>
</comment>
<keyword evidence="3 6" id="KW-0805">Transcription regulation</keyword>
<dbReference type="Proteomes" id="UP000290289">
    <property type="component" value="Chromosome 7"/>
</dbReference>
<evidence type="ECO:0000256" key="5">
    <source>
        <dbReference type="ARBA" id="ARBA00023242"/>
    </source>
</evidence>
<feature type="region of interest" description="Disordered" evidence="7">
    <location>
        <begin position="309"/>
        <end position="334"/>
    </location>
</feature>
<keyword evidence="10" id="KW-1185">Reference proteome</keyword>
<dbReference type="STRING" id="3750.A0A498JDZ6"/>
<comment type="subcellular location">
    <subcellularLocation>
        <location evidence="1 6">Nucleus</location>
    </subcellularLocation>
</comment>
<evidence type="ECO:0000313" key="10">
    <source>
        <dbReference type="Proteomes" id="UP000290289"/>
    </source>
</evidence>
<evidence type="ECO:0000256" key="3">
    <source>
        <dbReference type="ARBA" id="ARBA00023015"/>
    </source>
</evidence>
<feature type="domain" description="OVATE" evidence="8">
    <location>
        <begin position="141"/>
        <end position="201"/>
    </location>
</feature>
<evidence type="ECO:0000256" key="1">
    <source>
        <dbReference type="ARBA" id="ARBA00004123"/>
    </source>
</evidence>
<protein>
    <recommendedName>
        <fullName evidence="6">Transcription repressor</fullName>
    </recommendedName>
    <alternativeName>
        <fullName evidence="6">Ovate family protein</fullName>
    </alternativeName>
</protein>
<evidence type="ECO:0000256" key="2">
    <source>
        <dbReference type="ARBA" id="ARBA00022491"/>
    </source>
</evidence>
<evidence type="ECO:0000256" key="6">
    <source>
        <dbReference type="RuleBase" id="RU367028"/>
    </source>
</evidence>
<feature type="region of interest" description="Disordered" evidence="7">
    <location>
        <begin position="470"/>
        <end position="497"/>
    </location>
</feature>
<feature type="compositionally biased region" description="Low complexity" evidence="7">
    <location>
        <begin position="470"/>
        <end position="480"/>
    </location>
</feature>
<sequence length="497" mass="54813">MKLPRLFKKKETTTLAATSAVPWQYWPSCNHPKTLSFRAGSGSDNMFKTVNSVFFDPITEGGADQSWFINSSSSSDNQSTTECDHEDGEESLDTVVVRGAISERLFFKAEDTSSMVQKAKGAGGGEMMNPLLKEKYVVVLAIMESEDPLKDFRRSMEEMVECHGLSKDWEGLEELLGWYLKVNQKNNHGFIVAAFVDLLLALSAAAAAPSHHNYYYSTSFSSAISSFSRSSPVSSSFQGQEEDDIAEQLPRLFKKKETTSAVPWQYWPSCNHPKTLSFRAGSGSGSDNMFKTDNSVLFDPVTEGGADQSWFINSSSSSDNQSTTECDHEDGEESLDTVVVRGARSERLFFKAEDTSSMVQKAKGAGGGEMMNPLLKEKYVVVLASMESEDPLKDFRRSMEEMVECHGLSKDWEGLEELLGWYLKVNQKSNHGFIVAAFVDLLLALSAAAAAPSHPNDYYSTSFSSAISSFSRSSPLSSSFQGQEEDDIAEQVEITMS</sequence>
<evidence type="ECO:0000256" key="4">
    <source>
        <dbReference type="ARBA" id="ARBA00023163"/>
    </source>
</evidence>
<keyword evidence="2 6" id="KW-0678">Repressor</keyword>
<keyword evidence="4 6" id="KW-0804">Transcription</keyword>
<dbReference type="GO" id="GO:0005634">
    <property type="term" value="C:nucleus"/>
    <property type="evidence" value="ECO:0007669"/>
    <property type="project" value="UniProtKB-SubCell"/>
</dbReference>
<dbReference type="NCBIfam" id="TIGR01568">
    <property type="entry name" value="A_thal_3678"/>
    <property type="match status" value="2"/>
</dbReference>
<dbReference type="InterPro" id="IPR006458">
    <property type="entry name" value="Ovate_C"/>
</dbReference>
<dbReference type="PANTHER" id="PTHR33057:SF26">
    <property type="entry name" value="TRANSCRIPTION REPRESSOR OFP13"/>
    <property type="match status" value="1"/>
</dbReference>